<evidence type="ECO:0000256" key="1">
    <source>
        <dbReference type="ARBA" id="ARBA00022490"/>
    </source>
</evidence>
<evidence type="ECO:0000256" key="2">
    <source>
        <dbReference type="ARBA" id="ARBA00022540"/>
    </source>
</evidence>
<evidence type="ECO:0000256" key="3">
    <source>
        <dbReference type="ARBA" id="ARBA00022574"/>
    </source>
</evidence>
<dbReference type="GO" id="GO:0005852">
    <property type="term" value="C:eukaryotic translation initiation factor 3 complex"/>
    <property type="evidence" value="ECO:0007669"/>
    <property type="project" value="UniProtKB-UniRule"/>
</dbReference>
<dbReference type="PROSITE" id="PS50294">
    <property type="entry name" value="WD_REPEATS_REGION"/>
    <property type="match status" value="2"/>
</dbReference>
<feature type="repeat" description="WD" evidence="8">
    <location>
        <begin position="6"/>
        <end position="37"/>
    </location>
</feature>
<dbReference type="InterPro" id="IPR015943">
    <property type="entry name" value="WD40/YVTN_repeat-like_dom_sf"/>
</dbReference>
<keyword evidence="4" id="KW-0677">Repeat</keyword>
<comment type="caution">
    <text evidence="9">The sequence shown here is derived from an EMBL/GenBank/DDBJ whole genome shotgun (WGS) entry which is preliminary data.</text>
</comment>
<comment type="similarity">
    <text evidence="7">Belongs to the eIF-3 subunit I family.</text>
</comment>
<evidence type="ECO:0000313" key="10">
    <source>
        <dbReference type="Proteomes" id="UP001626550"/>
    </source>
</evidence>
<keyword evidence="2 7" id="KW-0396">Initiation factor</keyword>
<dbReference type="SMART" id="SM00320">
    <property type="entry name" value="WD40"/>
    <property type="match status" value="6"/>
</dbReference>
<dbReference type="AlphaFoldDB" id="A0ABD2QKD1"/>
<keyword evidence="5 7" id="KW-0648">Protein biosynthesis</keyword>
<protein>
    <recommendedName>
        <fullName evidence="7">Eukaryotic translation initiation factor 3 subunit I</fullName>
        <shortName evidence="7">eIF3i</shortName>
    </recommendedName>
</protein>
<sequence length="351" mass="39265">MIPTILQGHERPITQIKYNRDGDLLFTAAKNEIPCVWFAINGERLGSYEGHTGAIWRIDVDHDSTKFLSASTDCSVKLWDVCTGKQLESIADDTPLRSCGFSYCGNLFFFVSDNVMGRCCQLFVVDTRVAQHILVPHQNAAIYRSSVNYKNHRVGQMKGEEHVMKMACNESTKITNAVWGPLDKTIICGYDTGRLVLVDPSSGKEILSKNPHKDIITDIQMYHDQTMFITGSKDYTAKLFDSYDLECHGTYTNERPVNSASISPTQHHILLGGGQEAKDVTTTAVSSGKFDAKLYHMIYEIEFGKIKGHFGPVNSVQFNSDGTGFATGGEDGLVRVHSFDEQYYELENRLF</sequence>
<evidence type="ECO:0000256" key="8">
    <source>
        <dbReference type="PROSITE-ProRule" id="PRU00221"/>
    </source>
</evidence>
<dbReference type="InterPro" id="IPR036322">
    <property type="entry name" value="WD40_repeat_dom_sf"/>
</dbReference>
<dbReference type="HAMAP" id="MF_03008">
    <property type="entry name" value="eIF3i"/>
    <property type="match status" value="1"/>
</dbReference>
<dbReference type="Gene3D" id="2.130.10.10">
    <property type="entry name" value="YVTN repeat-like/Quinoprotein amine dehydrogenase"/>
    <property type="match status" value="1"/>
</dbReference>
<dbReference type="PANTHER" id="PTHR19877">
    <property type="entry name" value="EUKARYOTIC TRANSLATION INITIATION FACTOR 3 SUBUNIT I"/>
    <property type="match status" value="1"/>
</dbReference>
<evidence type="ECO:0000313" key="9">
    <source>
        <dbReference type="EMBL" id="KAL3319888.1"/>
    </source>
</evidence>
<gene>
    <name evidence="9" type="primary">EIF3I</name>
    <name evidence="9" type="ORF">Ciccas_001440</name>
</gene>
<feature type="repeat" description="WD" evidence="8">
    <location>
        <begin position="306"/>
        <end position="336"/>
    </location>
</feature>
<comment type="function">
    <text evidence="7">Component of the eukaryotic translation initiation factor 3 (eIF-3) complex, which is involved in protein synthesis of a specialized repertoire of mRNAs and, together with other initiation factors, stimulates binding of mRNA and methionyl-tRNAi to the 40S ribosome. The eIF-3 complex specifically targets and initiates translation of a subset of mRNAs involved in cell proliferation.</text>
</comment>
<evidence type="ECO:0000256" key="6">
    <source>
        <dbReference type="ARBA" id="ARBA00038394"/>
    </source>
</evidence>
<feature type="repeat" description="WD" evidence="8">
    <location>
        <begin position="48"/>
        <end position="89"/>
    </location>
</feature>
<comment type="subcellular location">
    <subcellularLocation>
        <location evidence="7">Cytoplasm</location>
    </subcellularLocation>
</comment>
<dbReference type="PANTHER" id="PTHR19877:SF1">
    <property type="entry name" value="EUKARYOTIC TRANSLATION INITIATION FACTOR 3 SUBUNIT I"/>
    <property type="match status" value="1"/>
</dbReference>
<dbReference type="GO" id="GO:0033290">
    <property type="term" value="C:eukaryotic 48S preinitiation complex"/>
    <property type="evidence" value="ECO:0007669"/>
    <property type="project" value="UniProtKB-UniRule"/>
</dbReference>
<dbReference type="GO" id="GO:0016282">
    <property type="term" value="C:eukaryotic 43S preinitiation complex"/>
    <property type="evidence" value="ECO:0007669"/>
    <property type="project" value="UniProtKB-UniRule"/>
</dbReference>
<organism evidence="9 10">
    <name type="scientific">Cichlidogyrus casuarinus</name>
    <dbReference type="NCBI Taxonomy" id="1844966"/>
    <lineage>
        <taxon>Eukaryota</taxon>
        <taxon>Metazoa</taxon>
        <taxon>Spiralia</taxon>
        <taxon>Lophotrochozoa</taxon>
        <taxon>Platyhelminthes</taxon>
        <taxon>Monogenea</taxon>
        <taxon>Monopisthocotylea</taxon>
        <taxon>Dactylogyridea</taxon>
        <taxon>Ancyrocephalidae</taxon>
        <taxon>Cichlidogyrus</taxon>
    </lineage>
</organism>
<dbReference type="Pfam" id="PF00400">
    <property type="entry name" value="WD40"/>
    <property type="match status" value="2"/>
</dbReference>
<evidence type="ECO:0000256" key="4">
    <source>
        <dbReference type="ARBA" id="ARBA00022737"/>
    </source>
</evidence>
<proteinExistence type="inferred from homology"/>
<dbReference type="InterPro" id="IPR001680">
    <property type="entry name" value="WD40_rpt"/>
</dbReference>
<dbReference type="GO" id="GO:0001732">
    <property type="term" value="P:formation of cytoplasmic translation initiation complex"/>
    <property type="evidence" value="ECO:0007669"/>
    <property type="project" value="UniProtKB-UniRule"/>
</dbReference>
<dbReference type="GO" id="GO:0003743">
    <property type="term" value="F:translation initiation factor activity"/>
    <property type="evidence" value="ECO:0007669"/>
    <property type="project" value="UniProtKB-UniRule"/>
</dbReference>
<keyword evidence="3 8" id="KW-0853">WD repeat</keyword>
<comment type="similarity">
    <text evidence="6">Belongs to the WD repeat STRAP family.</text>
</comment>
<keyword evidence="10" id="KW-1185">Reference proteome</keyword>
<dbReference type="Proteomes" id="UP001626550">
    <property type="component" value="Unassembled WGS sequence"/>
</dbReference>
<dbReference type="EMBL" id="JBJKFK010000093">
    <property type="protein sequence ID" value="KAL3319888.1"/>
    <property type="molecule type" value="Genomic_DNA"/>
</dbReference>
<keyword evidence="1 7" id="KW-0963">Cytoplasm</keyword>
<evidence type="ECO:0000256" key="5">
    <source>
        <dbReference type="ARBA" id="ARBA00022917"/>
    </source>
</evidence>
<comment type="subunit">
    <text evidence="7">Component of the eukaryotic translation initiation factor 3 (eIF-3) complex.</text>
</comment>
<dbReference type="SUPFAM" id="SSF50978">
    <property type="entry name" value="WD40 repeat-like"/>
    <property type="match status" value="1"/>
</dbReference>
<evidence type="ECO:0000256" key="7">
    <source>
        <dbReference type="HAMAP-Rule" id="MF_03008"/>
    </source>
</evidence>
<name>A0ABD2QKD1_9PLAT</name>
<reference evidence="9 10" key="1">
    <citation type="submission" date="2024-11" db="EMBL/GenBank/DDBJ databases">
        <title>Adaptive evolution of stress response genes in parasites aligns with host niche diversity.</title>
        <authorList>
            <person name="Hahn C."/>
            <person name="Resl P."/>
        </authorList>
    </citation>
    <scope>NUCLEOTIDE SEQUENCE [LARGE SCALE GENOMIC DNA]</scope>
    <source>
        <strain evidence="9">EGGRZ-B1_66</strain>
        <tissue evidence="9">Body</tissue>
    </source>
</reference>
<dbReference type="Pfam" id="PF24805">
    <property type="entry name" value="EIF3I"/>
    <property type="match status" value="1"/>
</dbReference>
<dbReference type="PROSITE" id="PS50082">
    <property type="entry name" value="WD_REPEATS_2"/>
    <property type="match status" value="3"/>
</dbReference>
<accession>A0ABD2QKD1</accession>
<dbReference type="InterPro" id="IPR027525">
    <property type="entry name" value="eIF3i"/>
</dbReference>